<dbReference type="Proteomes" id="UP000886653">
    <property type="component" value="Unassembled WGS sequence"/>
</dbReference>
<evidence type="ECO:0000313" key="6">
    <source>
        <dbReference type="Proteomes" id="UP000886653"/>
    </source>
</evidence>
<dbReference type="OrthoDB" id="3222at2759"/>
<sequence>MGLGASLGSQNAYALNPAHDFGPRLMAASFGNDNDVWTFRHQDRDLLMGGIVGSLIYDFFVHTGLDSPLGSKL</sequence>
<dbReference type="EMBL" id="MU167278">
    <property type="protein sequence ID" value="KAG0145347.1"/>
    <property type="molecule type" value="Genomic_DNA"/>
</dbReference>
<gene>
    <name evidence="5" type="ORF">CROQUDRAFT_93957</name>
</gene>
<protein>
    <submittedName>
        <fullName evidence="5">Uncharacterized protein</fullName>
    </submittedName>
</protein>
<evidence type="ECO:0000313" key="5">
    <source>
        <dbReference type="EMBL" id="KAG0145347.1"/>
    </source>
</evidence>
<evidence type="ECO:0000256" key="3">
    <source>
        <dbReference type="ARBA" id="ARBA00022989"/>
    </source>
</evidence>
<reference evidence="5" key="1">
    <citation type="submission" date="2013-11" db="EMBL/GenBank/DDBJ databases">
        <title>Genome sequence of the fusiform rust pathogen reveals effectors for host alternation and coevolution with pine.</title>
        <authorList>
            <consortium name="DOE Joint Genome Institute"/>
            <person name="Smith K."/>
            <person name="Pendleton A."/>
            <person name="Kubisiak T."/>
            <person name="Anderson C."/>
            <person name="Salamov A."/>
            <person name="Aerts A."/>
            <person name="Riley R."/>
            <person name="Clum A."/>
            <person name="Lindquist E."/>
            <person name="Ence D."/>
            <person name="Campbell M."/>
            <person name="Kronenberg Z."/>
            <person name="Feau N."/>
            <person name="Dhillon B."/>
            <person name="Hamelin R."/>
            <person name="Burleigh J."/>
            <person name="Smith J."/>
            <person name="Yandell M."/>
            <person name="Nelson C."/>
            <person name="Grigoriev I."/>
            <person name="Davis J."/>
        </authorList>
    </citation>
    <scope>NUCLEOTIDE SEQUENCE</scope>
    <source>
        <strain evidence="5">G11</strain>
    </source>
</reference>
<keyword evidence="4" id="KW-0472">Membrane</keyword>
<keyword evidence="2" id="KW-0812">Transmembrane</keyword>
<keyword evidence="6" id="KW-1185">Reference proteome</keyword>
<dbReference type="GO" id="GO:0016020">
    <property type="term" value="C:membrane"/>
    <property type="evidence" value="ECO:0007669"/>
    <property type="project" value="UniProtKB-SubCell"/>
</dbReference>
<accession>A0A9P6NGU8</accession>
<comment type="subcellular location">
    <subcellularLocation>
        <location evidence="1">Membrane</location>
        <topology evidence="1">Multi-pass membrane protein</topology>
    </subcellularLocation>
</comment>
<dbReference type="AlphaFoldDB" id="A0A9P6NGU8"/>
<evidence type="ECO:0000256" key="2">
    <source>
        <dbReference type="ARBA" id="ARBA00022692"/>
    </source>
</evidence>
<keyword evidence="3" id="KW-1133">Transmembrane helix</keyword>
<name>A0A9P6NGU8_9BASI</name>
<evidence type="ECO:0000256" key="4">
    <source>
        <dbReference type="ARBA" id="ARBA00023136"/>
    </source>
</evidence>
<proteinExistence type="predicted"/>
<organism evidence="5 6">
    <name type="scientific">Cronartium quercuum f. sp. fusiforme G11</name>
    <dbReference type="NCBI Taxonomy" id="708437"/>
    <lineage>
        <taxon>Eukaryota</taxon>
        <taxon>Fungi</taxon>
        <taxon>Dikarya</taxon>
        <taxon>Basidiomycota</taxon>
        <taxon>Pucciniomycotina</taxon>
        <taxon>Pucciniomycetes</taxon>
        <taxon>Pucciniales</taxon>
        <taxon>Coleosporiaceae</taxon>
        <taxon>Cronartium</taxon>
    </lineage>
</organism>
<comment type="caution">
    <text evidence="5">The sequence shown here is derived from an EMBL/GenBank/DDBJ whole genome shotgun (WGS) entry which is preliminary data.</text>
</comment>
<dbReference type="InterPro" id="IPR023271">
    <property type="entry name" value="Aquaporin-like"/>
</dbReference>
<dbReference type="Gene3D" id="1.20.1080.10">
    <property type="entry name" value="Glycerol uptake facilitator protein"/>
    <property type="match status" value="1"/>
</dbReference>
<evidence type="ECO:0000256" key="1">
    <source>
        <dbReference type="ARBA" id="ARBA00004141"/>
    </source>
</evidence>
<dbReference type="SUPFAM" id="SSF81338">
    <property type="entry name" value="Aquaporin-like"/>
    <property type="match status" value="1"/>
</dbReference>